<dbReference type="Gene3D" id="2.40.10.10">
    <property type="entry name" value="Trypsin-like serine proteases"/>
    <property type="match status" value="1"/>
</dbReference>
<keyword evidence="12" id="KW-0946">Virion</keyword>
<evidence type="ECO:0000256" key="5">
    <source>
        <dbReference type="ARBA" id="ARBA00022670"/>
    </source>
</evidence>
<dbReference type="InterPro" id="IPR009003">
    <property type="entry name" value="Peptidase_S1_PA"/>
</dbReference>
<dbReference type="GO" id="GO:0006508">
    <property type="term" value="P:proteolysis"/>
    <property type="evidence" value="ECO:0007669"/>
    <property type="project" value="UniProtKB-KW"/>
</dbReference>
<dbReference type="GO" id="GO:0019028">
    <property type="term" value="C:viral capsid"/>
    <property type="evidence" value="ECO:0007669"/>
    <property type="project" value="UniProtKB-KW"/>
</dbReference>
<dbReference type="InterPro" id="IPR043502">
    <property type="entry name" value="DNA/RNA_pol_sf"/>
</dbReference>
<dbReference type="GO" id="GO:0003723">
    <property type="term" value="F:RNA binding"/>
    <property type="evidence" value="ECO:0007669"/>
    <property type="project" value="InterPro"/>
</dbReference>
<dbReference type="InterPro" id="IPR043128">
    <property type="entry name" value="Rev_trsase/Diguanyl_cyclase"/>
</dbReference>
<dbReference type="GO" id="GO:0003968">
    <property type="term" value="F:RNA-directed RNA polymerase activity"/>
    <property type="evidence" value="ECO:0007669"/>
    <property type="project" value="UniProtKB-KW"/>
</dbReference>
<evidence type="ECO:0000259" key="15">
    <source>
        <dbReference type="PROSITE" id="PS51218"/>
    </source>
</evidence>
<keyword evidence="7" id="KW-0548">Nucleotidyltransferase</keyword>
<dbReference type="CDD" id="cd00205">
    <property type="entry name" value="rhv_like"/>
    <property type="match status" value="1"/>
</dbReference>
<dbReference type="InterPro" id="IPR000605">
    <property type="entry name" value="Helicase_SF3_ssDNA/RNA_vir"/>
</dbReference>
<dbReference type="Pfam" id="PF00915">
    <property type="entry name" value="Calici_coat"/>
    <property type="match status" value="1"/>
</dbReference>
<evidence type="ECO:0000259" key="14">
    <source>
        <dbReference type="PROSITE" id="PS50507"/>
    </source>
</evidence>
<dbReference type="InterPro" id="IPR004005">
    <property type="entry name" value="Calicivirus_coat"/>
</dbReference>
<dbReference type="InterPro" id="IPR014872">
    <property type="entry name" value="Dicistrovirus_capsid-polyPr_C"/>
</dbReference>
<keyword evidence="4" id="KW-0167">Capsid protein</keyword>
<protein>
    <recommendedName>
        <fullName evidence="2">Genome polyprotein</fullName>
    </recommendedName>
</protein>
<dbReference type="InterPro" id="IPR007094">
    <property type="entry name" value="RNA-dir_pol_PSvirus"/>
</dbReference>
<dbReference type="SUPFAM" id="SSF88633">
    <property type="entry name" value="Positive stranded ssRNA viruses"/>
    <property type="match status" value="3"/>
</dbReference>
<dbReference type="InterPro" id="IPR001205">
    <property type="entry name" value="RNA-dir_pol_C"/>
</dbReference>
<dbReference type="SUPFAM" id="SSF56672">
    <property type="entry name" value="DNA/RNA polymerases"/>
    <property type="match status" value="1"/>
</dbReference>
<evidence type="ECO:0000256" key="4">
    <source>
        <dbReference type="ARBA" id="ARBA00022561"/>
    </source>
</evidence>
<dbReference type="EMBL" id="LC513835">
    <property type="protein sequence ID" value="BBQ04783.1"/>
    <property type="molecule type" value="Genomic_RNA"/>
</dbReference>
<dbReference type="InterPro" id="IPR043504">
    <property type="entry name" value="Peptidase_S1_PA_chymotrypsin"/>
</dbReference>
<dbReference type="GO" id="GO:0006351">
    <property type="term" value="P:DNA-templated transcription"/>
    <property type="evidence" value="ECO:0007669"/>
    <property type="project" value="InterPro"/>
</dbReference>
<sequence length="2869" mass="323650">MATTKDIIHAKGQSPTKFVVDAIHEFSKTKCLQIKLEKVREQYVALCRKWSFLPTTSIQRSFAEVAARSCEPQVFVPVTKKVVAAETATPKSIPFRHILSKREARQDFAAAGAERNAQRRANNELAAMIEARYAEKRPLLSLPHRISRKVAQASVVAFSRARQSEKKRNNYLAACIGFRYGVQYNEEEHAPVAVPLCGTGGSVERSIRGPCDAKKQVKEKLVVEEDWDYELSKIQELGKADFPGLRSSFLDAKYCNRRLNLRSVLLATSRGKALLCGIVARLFELRNLDTSFITQLGLDQCVRPREAIVPEMDTSPTVTSVKSDTVIDSSVVETAELQPLSGYYKESSTMLSQVYSTLTDRWLLISNFDWNSNQTFNTRIKTIDLPYSVIRDNSNASNANLFLQHRFFRSNIRVKILLNTNRYQVGALVASVFYYEKASTGNGQDNVVSGLQRLHHTIKAGGSDTCEFLIPYRHINSALSLKDKEEANFCKIEFYVLNQLSVAEVSAASCSLTVSICFEDSSFNGLIARAYPQMDIVSDVAQLALNPSISGAINVAASVLNTQNADSNRDNPPVPLQPMSFVPQAVGSFCHTDNTLEPINVLRADPTGQVPHPDTSNEMSTDQLRRTWGYLKTIRWTTEDKYSSQLDNFSVAPLLPINEYSLSVPTPLAMLTSMYGFWRGDIEFKFEVVANAFYQGKFMVTCVPLASPSAEPTMDQAKLSANQVYSVDTTEEKIFVCPWNWYNSFAKTRREEQMFDSIGLLQVFVYNRLIAIANVSPNIYINVYVRGGQSFEEAIIRPPLLYSSQVDPLLPPTTQSPTPYNTESAWYTTYNSSVKSASGNYPIVPYIQDVVGGWVGYTNLKLGYLYRLENRTSKNLMYRCIVVKKVDNKLLQVPIRYGTYDPGLSSANAHGMVVSDKKEDIVAYIQEYRKTKDVLKARDKLKTVWIQDGTWSQVLKNGQWVTATDVNDPPIWTWDGEVHEERSNLIIGEMRRAIRLGPPTKPTQSGRSIFGERCPDLKSYCRRYNTYGSMNIKACTEGLPQDCPYAAVMRVCPIRHILPKSSRSFDNRYREGPISSIGEMYRFWRGGLRFRFVVAGNPPEGTMMFVCHRFDLTSPSDLPVMSNKDGVVLSADDMLHTQYATYSQALSVNQVFTIEVPYYQEKEYLSLLNSSDRSLTDNGCLQIWVTSSAPANLHIEVYYSFADDTRYSLFQGVGVSKDISTIAPEPEMDVNIHSTTNVGKTLYEVHENPQMDIHGCIRGVKSFVGDAAQYFKGKYETLCETSKNLKDTLSSFNSVADSVKTVKAKVTSFWDYLMNLSSDMIDLLVSIFYAITARSFLHASLAIANIIRKCFISLRQNVISKLYDALTKVSDWVLSLKPTQVAVPEMDTDSEAIGALGSFVFSALSSLCSVTVSPPTSFAGLKKGLFDFSQTARSSSSVKTYLVDTVEFIRRCVKTFATKFAIKSSDYKLISGMEDTRLKNWLIDSSFITSSQNREAVLQKPEWALKAFELQLVGRALMVATAVDSSSNARLSAIINKVAKDLEELSVELRNKKVFAGVRYEPCVVWIASTAAGIGKSRYVLHLMERYAKELKIDSINYYYAMTPGMKHADGMENKPFIFADDAASLSMALDSFFYTFMLQGKSSGQYTPAFADLPLKGTILNFQNVFASSNKEDFSNSPGILSEDAFNRRLDIPIRFKPNAGWTINRVKTASKEELDRLDQLTAYFYDPLQKNVEYEIKREPNKSYRDTVDEHILQALCKYHIRESARYTAACEKVRERLQNASVQAGRSFEEQLEAYRKVVNSLSCSESDATPYKDKYVIPDLDAWLNDFKRAASFDLKQPLPVYSREQAQAEEERLIQQGLNEPSTSGISVPEFIAEETFYDVVPEMDAVGREAMCWHTYKNLQDMAYMDRFAVDMRTMDRYPKECPASVTCVMRHVSVSSRSITHKLCYNQYNLEETAKGLQNKQCAIPRDMIEMLEIGISSEPFVSTGLILDILAQEQKKVRDQHRIIADVVLPKQKKGWASYIWDAISFIISFVFRILAASLVILTTLAVIQGIARMFSSEEPPKAQLHPSGDYQTIKSSTSLRAKALRLVQPQMAQRESLKEVQDQFEEKLRIISGNTLFLQGTDPVTGAVYKGRCLGLYDRTVLTVKHYFDHFIHKNIKRLRIVRPNSNTTIYDVDIDDLRTRWGDCGYGILTLPKSYPTQFRKITQFFPTEGLASEYPAKIQMFEDTGAGYKLFSMDMVVVDSVTVPQNGSFEEWTIREGFSYPWGGSGRCGSLVLSPTLASPIIGIHTAGSEGIKGFAERLLRETFEETPSLIEYVEPQLDVQGSVYQLDGSYTEVGKLERDLVPNFPKESAIVPSIVAPVFPITTEPAPLSNQDERLEEECDILKIGASKRCDPMKEFPELLVNLARSHYEDKIVAQVKPLRGNIGMLSYAQAIEGLPSDSTGPIVMSTSEGFPWRSLRPKSEKNKRWLFQFDNSSTGLKVSGIERSLYENLNYKHELRKQGKVPASYFTCCLKDARILREKVSIPGKTRIFEMSPIELTIAQRQYFYDYVGAYIASRVEHAIGINPDGPEWSVLANSLNEFSPYILTADYSAYGPRVNSALLYEAYGVTTAWYRYHMAQQGRQDEDLYRVQQVVAHEVAHGLHVVNNLVFRPSAGLPSGNIETVTKNSQVNSLYVRIAFLGLASDNAPHYSDLYWFEKFVLLYTYGDDLIMAVKEEILSWFNNQTLIEFFSRYRLKMTDALKSGSTRPYCSLNEATFLKRGFLPHPTRVGHWLAPLERASITDTANWIHKSINPLEASLVNSEMCCRLAYTLGPDDFDTICQTVKEKWRQRGHRFEFPSWHSLDCHVWDGTPGPLFSF</sequence>
<dbReference type="Pfam" id="PF00910">
    <property type="entry name" value="RNA_helicase"/>
    <property type="match status" value="1"/>
</dbReference>
<accession>A0A6F8PYP0</accession>
<feature type="domain" description="RdRp catalytic" evidence="14">
    <location>
        <begin position="2594"/>
        <end position="2732"/>
    </location>
</feature>
<keyword evidence="10" id="KW-0788">Thiol protease</keyword>
<keyword evidence="9" id="KW-0378">Hydrolase</keyword>
<dbReference type="SUPFAM" id="SSF50494">
    <property type="entry name" value="Trypsin-like serine proteases"/>
    <property type="match status" value="1"/>
</dbReference>
<evidence type="ECO:0000256" key="10">
    <source>
        <dbReference type="ARBA" id="ARBA00022807"/>
    </source>
</evidence>
<dbReference type="GO" id="GO:0039694">
    <property type="term" value="P:viral RNA genome replication"/>
    <property type="evidence" value="ECO:0007669"/>
    <property type="project" value="InterPro"/>
</dbReference>
<dbReference type="Gene3D" id="3.30.70.270">
    <property type="match status" value="1"/>
</dbReference>
<dbReference type="CDD" id="cd23169">
    <property type="entry name" value="ps-ssRNAv-Picornavirales"/>
    <property type="match status" value="1"/>
</dbReference>
<dbReference type="GO" id="GO:0008234">
    <property type="term" value="F:cysteine-type peptidase activity"/>
    <property type="evidence" value="ECO:0007669"/>
    <property type="project" value="UniProtKB-KW"/>
</dbReference>
<evidence type="ECO:0000256" key="3">
    <source>
        <dbReference type="ARBA" id="ARBA00022484"/>
    </source>
</evidence>
<evidence type="ECO:0000256" key="6">
    <source>
        <dbReference type="ARBA" id="ARBA00022679"/>
    </source>
</evidence>
<reference evidence="16" key="1">
    <citation type="journal article" date="2020" name="Viruses">
        <title>Deciphering the Virome of Culex vishnui Subgroup Mosquitoes, the Major Vectors of Japanese Encephalitis, in Japan.</title>
        <authorList>
            <person name="Faizah A.N."/>
            <person name="Kobayashi D."/>
            <person name="Isawa H."/>
            <person name="Amoa-Bosompem M."/>
            <person name="Murota K."/>
            <person name="Higa Y."/>
            <person name="Futami K."/>
            <person name="Shimada S."/>
            <person name="Kim K.S."/>
            <person name="Itokawa K."/>
            <person name="Watanabe M."/>
            <person name="Tsuda Y."/>
            <person name="Minakawa N."/>
            <person name="Miura K."/>
            <person name="Hirayama K."/>
            <person name="Sawabe K."/>
        </authorList>
    </citation>
    <scope>NUCLEOTIDE SEQUENCE</scope>
    <source>
        <strain evidence="16">17CxNGK-Cps</strain>
    </source>
</reference>
<dbReference type="Gene3D" id="2.60.120.20">
    <property type="match status" value="3"/>
</dbReference>
<keyword evidence="6" id="KW-0808">Transferase</keyword>
<evidence type="ECO:0000313" key="16">
    <source>
        <dbReference type="EMBL" id="BBQ04783.1"/>
    </source>
</evidence>
<keyword evidence="3 16" id="KW-0696">RNA-directed RNA polymerase</keyword>
<dbReference type="GO" id="GO:0005524">
    <property type="term" value="F:ATP binding"/>
    <property type="evidence" value="ECO:0007669"/>
    <property type="project" value="UniProtKB-KW"/>
</dbReference>
<proteinExistence type="predicted"/>
<dbReference type="GO" id="GO:0003724">
    <property type="term" value="F:RNA helicase activity"/>
    <property type="evidence" value="ECO:0007669"/>
    <property type="project" value="InterPro"/>
</dbReference>
<evidence type="ECO:0000256" key="11">
    <source>
        <dbReference type="ARBA" id="ARBA00022840"/>
    </source>
</evidence>
<evidence type="ECO:0000256" key="12">
    <source>
        <dbReference type="ARBA" id="ARBA00022844"/>
    </source>
</evidence>
<dbReference type="Pfam" id="PF00680">
    <property type="entry name" value="RdRP_1"/>
    <property type="match status" value="1"/>
</dbReference>
<feature type="domain" description="SF3 helicase" evidence="15">
    <location>
        <begin position="1539"/>
        <end position="1710"/>
    </location>
</feature>
<name>A0A6F8PYP0_9VIRU</name>
<dbReference type="GO" id="GO:0030430">
    <property type="term" value="C:host cell cytoplasm"/>
    <property type="evidence" value="ECO:0007669"/>
    <property type="project" value="UniProtKB-SubCell"/>
</dbReference>
<dbReference type="InterPro" id="IPR033703">
    <property type="entry name" value="Rhv-like"/>
</dbReference>
<keyword evidence="11" id="KW-0067">ATP-binding</keyword>
<dbReference type="PROSITE" id="PS51218">
    <property type="entry name" value="SF3_HELICASE_2"/>
    <property type="match status" value="1"/>
</dbReference>
<organism evidence="16">
    <name type="scientific">Isahaya Culex iflavirus</name>
    <dbReference type="NCBI Taxonomy" id="2683676"/>
    <lineage>
        <taxon>Viruses</taxon>
        <taxon>Riboviria</taxon>
        <taxon>Orthornavirae</taxon>
        <taxon>Pisuviricota</taxon>
        <taxon>Pisoniviricetes</taxon>
        <taxon>Picornavirales</taxon>
        <taxon>Iflaviridae</taxon>
    </lineage>
</organism>
<evidence type="ECO:0000256" key="7">
    <source>
        <dbReference type="ARBA" id="ARBA00022695"/>
    </source>
</evidence>
<dbReference type="Pfam" id="PF08762">
    <property type="entry name" value="CRPV_capsid"/>
    <property type="match status" value="1"/>
</dbReference>
<dbReference type="InterPro" id="IPR029053">
    <property type="entry name" value="Viral_coat"/>
</dbReference>
<comment type="subcellular location">
    <subcellularLocation>
        <location evidence="1">Virion</location>
    </subcellularLocation>
</comment>
<dbReference type="Gene3D" id="1.20.960.20">
    <property type="match status" value="1"/>
</dbReference>
<keyword evidence="5" id="KW-0645">Protease</keyword>
<dbReference type="PROSITE" id="PS50507">
    <property type="entry name" value="RDRP_SSRNA_POS"/>
    <property type="match status" value="1"/>
</dbReference>
<evidence type="ECO:0000256" key="9">
    <source>
        <dbReference type="ARBA" id="ARBA00022801"/>
    </source>
</evidence>
<keyword evidence="13" id="KW-0693">Viral RNA replication</keyword>
<keyword evidence="8" id="KW-0547">Nucleotide-binding</keyword>
<evidence type="ECO:0000256" key="2">
    <source>
        <dbReference type="ARBA" id="ARBA00020107"/>
    </source>
</evidence>
<dbReference type="InterPro" id="IPR014759">
    <property type="entry name" value="Helicase_SF3_ssRNA_vir"/>
</dbReference>
<evidence type="ECO:0000256" key="13">
    <source>
        <dbReference type="ARBA" id="ARBA00022953"/>
    </source>
</evidence>
<evidence type="ECO:0000256" key="1">
    <source>
        <dbReference type="ARBA" id="ARBA00004328"/>
    </source>
</evidence>
<evidence type="ECO:0000256" key="8">
    <source>
        <dbReference type="ARBA" id="ARBA00022741"/>
    </source>
</evidence>